<evidence type="ECO:0000256" key="1">
    <source>
        <dbReference type="SAM" id="MobiDB-lite"/>
    </source>
</evidence>
<comment type="caution">
    <text evidence="2">The sequence shown here is derived from an EMBL/GenBank/DDBJ whole genome shotgun (WGS) entry which is preliminary data.</text>
</comment>
<dbReference type="AlphaFoldDB" id="A0A9P6CZV2"/>
<sequence>MDDSFTFSSEELTWLKASELLETPPTPSSKDNDIFMQDLSLSRPIGSRSSYRSIDSASRLNLRHSSTPFTPHKHSSSKRTVDILATPPRKTTRSTDSPCSEWIYRRPKSPNATRTPRTANPSAQARPRPRPQTGIHPYRSYHDPTISSLSRQVSTTSTRTAHRTSPTWSEEKGLTASPTESVASTSTKQFWSAILHPRSRSERSIPLLKTIPSQSQLSLTRPDTPDAYLSNPCTPKRSISSPRVMSARPPSVSSTLSSVSSSPSPSSSRSESPVTPISISSSPYSRSAIHRRNTPFHRRHRSPTAESDTLISSSCPPPSKSILTRTASVSTKDSAHTINKSVKFAAVPIIHYASTGYWDVEMREGEDNMGINIDSMDLDDDPFANYQSHYYSQEKDVRTLDLAKVRELRERQLTPTPERERAKGLKRLMSLTRKPEPTIGTSKSVATAVKSSSITASSPPSSFMSKAPLTSTTRPVISTPYALGSYPSQSTASLRTAAAAGHNQRPKSPSAHSNTIVDDAAGSAPDLRLSEKAGLRTAPSMESVRSSKSAGARSVRSLGSVKSTSSIGGLRAWLGRTIGWTEP</sequence>
<feature type="region of interest" description="Disordered" evidence="1">
    <location>
        <begin position="215"/>
        <end position="328"/>
    </location>
</feature>
<feature type="region of interest" description="Disordered" evidence="1">
    <location>
        <begin position="494"/>
        <end position="518"/>
    </location>
</feature>
<accession>A0A9P6CZV2</accession>
<reference evidence="2" key="1">
    <citation type="submission" date="2020-11" db="EMBL/GenBank/DDBJ databases">
        <authorList>
            <consortium name="DOE Joint Genome Institute"/>
            <person name="Ahrendt S."/>
            <person name="Riley R."/>
            <person name="Andreopoulos W."/>
            <person name="Labutti K."/>
            <person name="Pangilinan J."/>
            <person name="Ruiz-Duenas F.J."/>
            <person name="Barrasa J.M."/>
            <person name="Sanchez-Garcia M."/>
            <person name="Camarero S."/>
            <person name="Miyauchi S."/>
            <person name="Serrano A."/>
            <person name="Linde D."/>
            <person name="Babiker R."/>
            <person name="Drula E."/>
            <person name="Ayuso-Fernandez I."/>
            <person name="Pacheco R."/>
            <person name="Padilla G."/>
            <person name="Ferreira P."/>
            <person name="Barriuso J."/>
            <person name="Kellner H."/>
            <person name="Castanera R."/>
            <person name="Alfaro M."/>
            <person name="Ramirez L."/>
            <person name="Pisabarro A.G."/>
            <person name="Kuo A."/>
            <person name="Tritt A."/>
            <person name="Lipzen A."/>
            <person name="He G."/>
            <person name="Yan M."/>
            <person name="Ng V."/>
            <person name="Cullen D."/>
            <person name="Martin F."/>
            <person name="Rosso M.-N."/>
            <person name="Henrissat B."/>
            <person name="Hibbett D."/>
            <person name="Martinez A.T."/>
            <person name="Grigoriev I.V."/>
        </authorList>
    </citation>
    <scope>NUCLEOTIDE SEQUENCE</scope>
    <source>
        <strain evidence="2">CIRM-BRFM 674</strain>
    </source>
</reference>
<dbReference type="OrthoDB" id="3001436at2759"/>
<feature type="compositionally biased region" description="Basic residues" evidence="1">
    <location>
        <begin position="288"/>
        <end position="302"/>
    </location>
</feature>
<feature type="compositionally biased region" description="Polar residues" evidence="1">
    <location>
        <begin position="176"/>
        <end position="185"/>
    </location>
</feature>
<gene>
    <name evidence="2" type="ORF">BDN70DRAFT_734338</name>
</gene>
<organism evidence="2 3">
    <name type="scientific">Pholiota conissans</name>
    <dbReference type="NCBI Taxonomy" id="109636"/>
    <lineage>
        <taxon>Eukaryota</taxon>
        <taxon>Fungi</taxon>
        <taxon>Dikarya</taxon>
        <taxon>Basidiomycota</taxon>
        <taxon>Agaricomycotina</taxon>
        <taxon>Agaricomycetes</taxon>
        <taxon>Agaricomycetidae</taxon>
        <taxon>Agaricales</taxon>
        <taxon>Agaricineae</taxon>
        <taxon>Strophariaceae</taxon>
        <taxon>Pholiota</taxon>
    </lineage>
</organism>
<evidence type="ECO:0000313" key="2">
    <source>
        <dbReference type="EMBL" id="KAF9478735.1"/>
    </source>
</evidence>
<feature type="compositionally biased region" description="Low complexity" evidence="1">
    <location>
        <begin position="452"/>
        <end position="468"/>
    </location>
</feature>
<feature type="compositionally biased region" description="Low complexity" evidence="1">
    <location>
        <begin position="47"/>
        <end position="59"/>
    </location>
</feature>
<feature type="region of interest" description="Disordered" evidence="1">
    <location>
        <begin position="452"/>
        <end position="471"/>
    </location>
</feature>
<feature type="compositionally biased region" description="Polar residues" evidence="1">
    <location>
        <begin position="506"/>
        <end position="516"/>
    </location>
</feature>
<proteinExistence type="predicted"/>
<dbReference type="Proteomes" id="UP000807469">
    <property type="component" value="Unassembled WGS sequence"/>
</dbReference>
<feature type="compositionally biased region" description="Low complexity" evidence="1">
    <location>
        <begin position="154"/>
        <end position="167"/>
    </location>
</feature>
<protein>
    <submittedName>
        <fullName evidence="2">Uncharacterized protein</fullName>
    </submittedName>
</protein>
<feature type="compositionally biased region" description="Low complexity" evidence="1">
    <location>
        <begin position="246"/>
        <end position="287"/>
    </location>
</feature>
<name>A0A9P6CZV2_9AGAR</name>
<dbReference type="EMBL" id="MU155228">
    <property type="protein sequence ID" value="KAF9478735.1"/>
    <property type="molecule type" value="Genomic_DNA"/>
</dbReference>
<evidence type="ECO:0000313" key="3">
    <source>
        <dbReference type="Proteomes" id="UP000807469"/>
    </source>
</evidence>
<feature type="compositionally biased region" description="Polar residues" evidence="1">
    <location>
        <begin position="110"/>
        <end position="123"/>
    </location>
</feature>
<feature type="region of interest" description="Disordered" evidence="1">
    <location>
        <begin position="41"/>
        <end position="185"/>
    </location>
</feature>
<keyword evidence="3" id="KW-1185">Reference proteome</keyword>
<feature type="compositionally biased region" description="Polar residues" evidence="1">
    <location>
        <begin position="231"/>
        <end position="243"/>
    </location>
</feature>
<feature type="region of interest" description="Disordered" evidence="1">
    <location>
        <begin position="533"/>
        <end position="566"/>
    </location>
</feature>